<dbReference type="Proteomes" id="UP001431783">
    <property type="component" value="Unassembled WGS sequence"/>
</dbReference>
<keyword evidence="2" id="KW-1185">Reference proteome</keyword>
<sequence length="135" mass="15950">MPFRLPVNHVKFLKSDYEEPTDMEKHKKELLDSGKATFHEILREVDAQYGMCDGFNYGSNGRYATTTMKHVRKPVGPMELFRVPATESMNYGFWMADPVLKCDPWYKCRETFHRANCEIVKYVERGLQIDKMFRQ</sequence>
<protein>
    <submittedName>
        <fullName evidence="1">Uncharacterized protein</fullName>
    </submittedName>
</protein>
<dbReference type="Pfam" id="PF22593">
    <property type="entry name" value="SPMIP11"/>
    <property type="match status" value="1"/>
</dbReference>
<dbReference type="EMBL" id="JARQZJ010000102">
    <property type="protein sequence ID" value="KAK9886806.1"/>
    <property type="molecule type" value="Genomic_DNA"/>
</dbReference>
<dbReference type="AlphaFoldDB" id="A0AAW1V172"/>
<evidence type="ECO:0000313" key="2">
    <source>
        <dbReference type="Proteomes" id="UP001431783"/>
    </source>
</evidence>
<name>A0AAW1V172_9CUCU</name>
<gene>
    <name evidence="1" type="ORF">WA026_018459</name>
</gene>
<organism evidence="1 2">
    <name type="scientific">Henosepilachna vigintioctopunctata</name>
    <dbReference type="NCBI Taxonomy" id="420089"/>
    <lineage>
        <taxon>Eukaryota</taxon>
        <taxon>Metazoa</taxon>
        <taxon>Ecdysozoa</taxon>
        <taxon>Arthropoda</taxon>
        <taxon>Hexapoda</taxon>
        <taxon>Insecta</taxon>
        <taxon>Pterygota</taxon>
        <taxon>Neoptera</taxon>
        <taxon>Endopterygota</taxon>
        <taxon>Coleoptera</taxon>
        <taxon>Polyphaga</taxon>
        <taxon>Cucujiformia</taxon>
        <taxon>Coccinelloidea</taxon>
        <taxon>Coccinellidae</taxon>
        <taxon>Epilachninae</taxon>
        <taxon>Epilachnini</taxon>
        <taxon>Henosepilachna</taxon>
    </lineage>
</organism>
<proteinExistence type="predicted"/>
<comment type="caution">
    <text evidence="1">The sequence shown here is derived from an EMBL/GenBank/DDBJ whole genome shotgun (WGS) entry which is preliminary data.</text>
</comment>
<accession>A0AAW1V172</accession>
<evidence type="ECO:0000313" key="1">
    <source>
        <dbReference type="EMBL" id="KAK9886806.1"/>
    </source>
</evidence>
<reference evidence="1 2" key="1">
    <citation type="submission" date="2023-03" db="EMBL/GenBank/DDBJ databases">
        <title>Genome insight into feeding habits of ladybird beetles.</title>
        <authorList>
            <person name="Li H.-S."/>
            <person name="Huang Y.-H."/>
            <person name="Pang H."/>
        </authorList>
    </citation>
    <scope>NUCLEOTIDE SEQUENCE [LARGE SCALE GENOMIC DNA]</scope>
    <source>
        <strain evidence="1">SYSU_2023b</strain>
        <tissue evidence="1">Whole body</tissue>
    </source>
</reference>